<feature type="region of interest" description="Disordered" evidence="1">
    <location>
        <begin position="1"/>
        <end position="56"/>
    </location>
</feature>
<name>A0A7T8QWR5_CALRO</name>
<dbReference type="EMBL" id="CP045891">
    <property type="protein sequence ID" value="QQP57994.1"/>
    <property type="molecule type" value="Genomic_DNA"/>
</dbReference>
<keyword evidence="3" id="KW-1185">Reference proteome</keyword>
<feature type="compositionally biased region" description="Basic and acidic residues" evidence="1">
    <location>
        <begin position="29"/>
        <end position="40"/>
    </location>
</feature>
<gene>
    <name evidence="2" type="ORF">FKW44_003168</name>
</gene>
<evidence type="ECO:0000313" key="3">
    <source>
        <dbReference type="Proteomes" id="UP000595437"/>
    </source>
</evidence>
<sequence length="56" mass="6039">MAGSRIRESNPGGPGNPTTGGATITMYRADIDSADDHREDTDDSDISDTHHHITSW</sequence>
<accession>A0A7T8QWR5</accession>
<proteinExistence type="predicted"/>
<feature type="compositionally biased region" description="Basic and acidic residues" evidence="1">
    <location>
        <begin position="47"/>
        <end position="56"/>
    </location>
</feature>
<dbReference type="Proteomes" id="UP000595437">
    <property type="component" value="Chromosome 2"/>
</dbReference>
<dbReference type="AlphaFoldDB" id="A0A7T8QWR5"/>
<evidence type="ECO:0000256" key="1">
    <source>
        <dbReference type="SAM" id="MobiDB-lite"/>
    </source>
</evidence>
<protein>
    <submittedName>
        <fullName evidence="2">Uncharacterized protein</fullName>
    </submittedName>
</protein>
<organism evidence="2 3">
    <name type="scientific">Caligus rogercresseyi</name>
    <name type="common">Sea louse</name>
    <dbReference type="NCBI Taxonomy" id="217165"/>
    <lineage>
        <taxon>Eukaryota</taxon>
        <taxon>Metazoa</taxon>
        <taxon>Ecdysozoa</taxon>
        <taxon>Arthropoda</taxon>
        <taxon>Crustacea</taxon>
        <taxon>Multicrustacea</taxon>
        <taxon>Hexanauplia</taxon>
        <taxon>Copepoda</taxon>
        <taxon>Siphonostomatoida</taxon>
        <taxon>Caligidae</taxon>
        <taxon>Caligus</taxon>
    </lineage>
</organism>
<evidence type="ECO:0000313" key="2">
    <source>
        <dbReference type="EMBL" id="QQP57994.1"/>
    </source>
</evidence>
<reference evidence="3" key="1">
    <citation type="submission" date="2021-01" db="EMBL/GenBank/DDBJ databases">
        <title>Caligus Genome Assembly.</title>
        <authorList>
            <person name="Gallardo-Escarate C."/>
        </authorList>
    </citation>
    <scope>NUCLEOTIDE SEQUENCE [LARGE SCALE GENOMIC DNA]</scope>
</reference>